<accession>A0ABR3JWP6</accession>
<sequence>MKPRGARQFVVGHAPNVRTAVAMILPNCFSILAGYMATSLESRIRQIARVTASDGTNRLLSEPGLSSLSCVSQPQSVSIADFNVMSRTFGIFATHRLPWNDTLN</sequence>
<keyword evidence="2" id="KW-1185">Reference proteome</keyword>
<protein>
    <submittedName>
        <fullName evidence="1">Uncharacterized protein</fullName>
    </submittedName>
</protein>
<organism evidence="1 2">
    <name type="scientific">Hohenbuehelia grisea</name>
    <dbReference type="NCBI Taxonomy" id="104357"/>
    <lineage>
        <taxon>Eukaryota</taxon>
        <taxon>Fungi</taxon>
        <taxon>Dikarya</taxon>
        <taxon>Basidiomycota</taxon>
        <taxon>Agaricomycotina</taxon>
        <taxon>Agaricomycetes</taxon>
        <taxon>Agaricomycetidae</taxon>
        <taxon>Agaricales</taxon>
        <taxon>Pleurotineae</taxon>
        <taxon>Pleurotaceae</taxon>
        <taxon>Hohenbuehelia</taxon>
    </lineage>
</organism>
<evidence type="ECO:0000313" key="1">
    <source>
        <dbReference type="EMBL" id="KAL0960282.1"/>
    </source>
</evidence>
<evidence type="ECO:0000313" key="2">
    <source>
        <dbReference type="Proteomes" id="UP001556367"/>
    </source>
</evidence>
<reference evidence="2" key="1">
    <citation type="submission" date="2024-06" db="EMBL/GenBank/DDBJ databases">
        <title>Multi-omics analyses provide insights into the biosynthesis of the anticancer antibiotic pleurotin in Hohenbuehelia grisea.</title>
        <authorList>
            <person name="Weaver J.A."/>
            <person name="Alberti F."/>
        </authorList>
    </citation>
    <scope>NUCLEOTIDE SEQUENCE [LARGE SCALE GENOMIC DNA]</scope>
    <source>
        <strain evidence="2">T-177</strain>
    </source>
</reference>
<proteinExistence type="predicted"/>
<dbReference type="EMBL" id="JASNQZ010000002">
    <property type="protein sequence ID" value="KAL0960282.1"/>
    <property type="molecule type" value="Genomic_DNA"/>
</dbReference>
<name>A0ABR3JWP6_9AGAR</name>
<gene>
    <name evidence="1" type="ORF">HGRIS_011910</name>
</gene>
<comment type="caution">
    <text evidence="1">The sequence shown here is derived from an EMBL/GenBank/DDBJ whole genome shotgun (WGS) entry which is preliminary data.</text>
</comment>
<dbReference type="Proteomes" id="UP001556367">
    <property type="component" value="Unassembled WGS sequence"/>
</dbReference>